<dbReference type="Gene3D" id="1.20.20.10">
    <property type="entry name" value="F1F0 ATP synthase subunit C"/>
    <property type="match status" value="1"/>
</dbReference>
<gene>
    <name evidence="1" type="ORF">DN745_04745</name>
</gene>
<dbReference type="OrthoDB" id="5539620at2"/>
<dbReference type="RefSeq" id="WP_111332625.1">
    <property type="nucleotide sequence ID" value="NZ_CP030032.1"/>
</dbReference>
<organism evidence="1 2">
    <name type="scientific">Bradymonas sediminis</name>
    <dbReference type="NCBI Taxonomy" id="1548548"/>
    <lineage>
        <taxon>Bacteria</taxon>
        <taxon>Deltaproteobacteria</taxon>
        <taxon>Bradymonadales</taxon>
        <taxon>Bradymonadaceae</taxon>
        <taxon>Bradymonas</taxon>
    </lineage>
</organism>
<evidence type="ECO:0000313" key="2">
    <source>
        <dbReference type="Proteomes" id="UP000249799"/>
    </source>
</evidence>
<dbReference type="CDD" id="cd00313">
    <property type="entry name" value="ATP-synt_Fo_Vo_Ao_c"/>
    <property type="match status" value="1"/>
</dbReference>
<keyword evidence="2" id="KW-1185">Reference proteome</keyword>
<protein>
    <submittedName>
        <fullName evidence="1">Uncharacterized protein</fullName>
    </submittedName>
</protein>
<dbReference type="EMBL" id="CP030032">
    <property type="protein sequence ID" value="AWV88681.1"/>
    <property type="molecule type" value="Genomic_DNA"/>
</dbReference>
<proteinExistence type="predicted"/>
<dbReference type="Proteomes" id="UP000249799">
    <property type="component" value="Chromosome"/>
</dbReference>
<accession>A0A2Z4FI36</accession>
<evidence type="ECO:0000313" key="1">
    <source>
        <dbReference type="EMBL" id="AWV88681.1"/>
    </source>
</evidence>
<dbReference type="InterPro" id="IPR038662">
    <property type="entry name" value="ATP_synth_F0_csu_sf"/>
</dbReference>
<dbReference type="KEGG" id="bsed:DN745_04745"/>
<sequence length="174" mass="19117">MNTQTQRSPSMLLWLIWGAMLFSIVIYSVVLTMVTGNPDAIAPDPDIAVQLSYILAGLGFGLVAMTFIARQVMLHKPLADGKFDSLTKLRGAYLTVSIISWALAEAIALFGFVLSFLSHNLDYYMAFAPAGILMLLLTRPQARRIEEQFEVSQSSEKSPGATAEGEEIKPTDSW</sequence>
<name>A0A2Z4FI36_9DELT</name>
<dbReference type="AlphaFoldDB" id="A0A2Z4FI36"/>
<reference evidence="1 2" key="1">
    <citation type="submission" date="2018-06" db="EMBL/GenBank/DDBJ databases">
        <title>Lujinxingia sediminis gen. nov. sp. nov., a new facultative anaerobic member of the class Deltaproteobacteria, and proposal of Lujinxingaceae fam. nov.</title>
        <authorList>
            <person name="Guo L.-Y."/>
            <person name="Li C.-M."/>
            <person name="Wang S."/>
            <person name="Du Z.-J."/>
        </authorList>
    </citation>
    <scope>NUCLEOTIDE SEQUENCE [LARGE SCALE GENOMIC DNA]</scope>
    <source>
        <strain evidence="1 2">FA350</strain>
    </source>
</reference>